<feature type="transmembrane region" description="Helical" evidence="1">
    <location>
        <begin position="97"/>
        <end position="116"/>
    </location>
</feature>
<gene>
    <name evidence="2" type="ordered locus">Tresu_0555</name>
</gene>
<accession>F2NRF7</accession>
<feature type="transmembrane region" description="Helical" evidence="1">
    <location>
        <begin position="5"/>
        <end position="20"/>
    </location>
</feature>
<dbReference type="HOGENOM" id="CLU_686840_0_0_12"/>
<protein>
    <recommendedName>
        <fullName evidence="4">Oligosaccharide repeat unit polymerase</fullName>
    </recommendedName>
</protein>
<dbReference type="EMBL" id="CP002631">
    <property type="protein sequence ID" value="AEB13499.1"/>
    <property type="molecule type" value="Genomic_DNA"/>
</dbReference>
<sequence>MELIFYLFSFLMLYIIWTLFKDYLHPAFITVVVWFVIIFSYNYLIRKTGIWVSLSDGFYLVIIAYILSFCIFSGFYSSRKFCINTVETVSFGLMQKFFLYASILFLFISNVYYIKLIKHVGFSLLREETEFGSSLPIYVKLSSYFLQPGIIVFFLGITNSSNLKKYKIHLFVLAVMILISFFTSMNKGGFFQLAVCIFYFLKVSNKLNKKTFIALVLILLGFVITLQFLRSGNETSKSNFFTRFLYVYFLSPAPAFDAVVTGNKNLYSEYFGCWTLSFFYRFINKLGVCNVLPSTLLKSEKWIGVPYATNVYTMPGYFYIDFGIIGIIICAFLYGSIFGKLYSGIKYKNSIDKKIFYALYLYCLVFQFFGDWFFGFFSVTLQTLFWLFVLTYKFKSYALRFRYD</sequence>
<feature type="transmembrane region" description="Helical" evidence="1">
    <location>
        <begin position="137"/>
        <end position="158"/>
    </location>
</feature>
<evidence type="ECO:0000313" key="2">
    <source>
        <dbReference type="EMBL" id="AEB13499.1"/>
    </source>
</evidence>
<dbReference type="eggNOG" id="ENOG5032WFR">
    <property type="taxonomic scope" value="Bacteria"/>
</dbReference>
<organism evidence="2 3">
    <name type="scientific">Treponema succinifaciens (strain ATCC 33096 / DSM 2489 / 6091)</name>
    <dbReference type="NCBI Taxonomy" id="869209"/>
    <lineage>
        <taxon>Bacteria</taxon>
        <taxon>Pseudomonadati</taxon>
        <taxon>Spirochaetota</taxon>
        <taxon>Spirochaetia</taxon>
        <taxon>Spirochaetales</taxon>
        <taxon>Treponemataceae</taxon>
        <taxon>Treponema</taxon>
    </lineage>
</organism>
<dbReference type="OrthoDB" id="2207562at2"/>
<dbReference type="NCBIfam" id="TIGR04370">
    <property type="entry name" value="glyco_rpt_poly"/>
    <property type="match status" value="1"/>
</dbReference>
<dbReference type="Proteomes" id="UP000006852">
    <property type="component" value="Chromosome"/>
</dbReference>
<feature type="transmembrane region" description="Helical" evidence="1">
    <location>
        <begin position="26"/>
        <end position="45"/>
    </location>
</feature>
<evidence type="ECO:0000256" key="1">
    <source>
        <dbReference type="SAM" id="Phobius"/>
    </source>
</evidence>
<feature type="transmembrane region" description="Helical" evidence="1">
    <location>
        <begin position="57"/>
        <end position="77"/>
    </location>
</feature>
<dbReference type="STRING" id="869209.Tresu_0555"/>
<feature type="transmembrane region" description="Helical" evidence="1">
    <location>
        <begin position="376"/>
        <end position="394"/>
    </location>
</feature>
<dbReference type="RefSeq" id="WP_013700806.1">
    <property type="nucleotide sequence ID" value="NC_015385.1"/>
</dbReference>
<keyword evidence="1" id="KW-0472">Membrane</keyword>
<keyword evidence="1" id="KW-1133">Transmembrane helix</keyword>
<proteinExistence type="predicted"/>
<dbReference type="KEGG" id="tsu:Tresu_0555"/>
<dbReference type="AlphaFoldDB" id="F2NRF7"/>
<reference evidence="3" key="2">
    <citation type="submission" date="2011-04" db="EMBL/GenBank/DDBJ databases">
        <title>The complete genome of chromosome of Treponema succinifaciens DSM 2489.</title>
        <authorList>
            <person name="Lucas S."/>
            <person name="Copeland A."/>
            <person name="Lapidus A."/>
            <person name="Bruce D."/>
            <person name="Goodwin L."/>
            <person name="Pitluck S."/>
            <person name="Peters L."/>
            <person name="Kyrpides N."/>
            <person name="Mavromatis K."/>
            <person name="Ivanova N."/>
            <person name="Ovchinnikova G."/>
            <person name="Teshima H."/>
            <person name="Detter J.C."/>
            <person name="Tapia R."/>
            <person name="Han C."/>
            <person name="Land M."/>
            <person name="Hauser L."/>
            <person name="Markowitz V."/>
            <person name="Cheng J.-F."/>
            <person name="Hugenholtz P."/>
            <person name="Woyke T."/>
            <person name="Wu D."/>
            <person name="Gronow S."/>
            <person name="Wellnitz S."/>
            <person name="Brambilla E."/>
            <person name="Klenk H.-P."/>
            <person name="Eisen J.A."/>
        </authorList>
    </citation>
    <scope>NUCLEOTIDE SEQUENCE [LARGE SCALE GENOMIC DNA]</scope>
    <source>
        <strain evidence="3">ATCC 33096 / DSM 2489 / 6091</strain>
    </source>
</reference>
<reference evidence="2 3" key="1">
    <citation type="journal article" date="2011" name="Stand. Genomic Sci.">
        <title>Complete genome sequence of Treponema succinifaciens type strain (6091).</title>
        <authorList>
            <person name="Han C."/>
            <person name="Gronow S."/>
            <person name="Teshima H."/>
            <person name="Lapidus A."/>
            <person name="Nolan M."/>
            <person name="Lucas S."/>
            <person name="Hammon N."/>
            <person name="Deshpande S."/>
            <person name="Cheng J.F."/>
            <person name="Zeytun A."/>
            <person name="Tapia R."/>
            <person name="Goodwin L."/>
            <person name="Pitluck S."/>
            <person name="Liolios K."/>
            <person name="Pagani I."/>
            <person name="Ivanova N."/>
            <person name="Mavromatis K."/>
            <person name="Mikhailova N."/>
            <person name="Huntemann M."/>
            <person name="Pati A."/>
            <person name="Chen A."/>
            <person name="Palaniappan K."/>
            <person name="Land M."/>
            <person name="Hauser L."/>
            <person name="Brambilla E.M."/>
            <person name="Rohde M."/>
            <person name="Goker M."/>
            <person name="Woyke T."/>
            <person name="Bristow J."/>
            <person name="Eisen J.A."/>
            <person name="Markowitz V."/>
            <person name="Hugenholtz P."/>
            <person name="Kyrpides N.C."/>
            <person name="Klenk H.P."/>
            <person name="Detter J.C."/>
        </authorList>
    </citation>
    <scope>NUCLEOTIDE SEQUENCE [LARGE SCALE GENOMIC DNA]</scope>
    <source>
        <strain evidence="3">ATCC 33096 / DSM 2489 / 6091</strain>
    </source>
</reference>
<keyword evidence="3" id="KW-1185">Reference proteome</keyword>
<evidence type="ECO:0008006" key="4">
    <source>
        <dbReference type="Google" id="ProtNLM"/>
    </source>
</evidence>
<dbReference type="GeneID" id="302997758"/>
<feature type="transmembrane region" description="Helical" evidence="1">
    <location>
        <begin position="170"/>
        <end position="200"/>
    </location>
</feature>
<name>F2NRF7_TRES6</name>
<keyword evidence="1" id="KW-0812">Transmembrane</keyword>
<feature type="transmembrane region" description="Helical" evidence="1">
    <location>
        <begin position="317"/>
        <end position="342"/>
    </location>
</feature>
<feature type="transmembrane region" description="Helical" evidence="1">
    <location>
        <begin position="212"/>
        <end position="229"/>
    </location>
</feature>
<evidence type="ECO:0000313" key="3">
    <source>
        <dbReference type="Proteomes" id="UP000006852"/>
    </source>
</evidence>